<keyword evidence="2" id="KW-0805">Transcription regulation</keyword>
<keyword evidence="7" id="KW-0812">Transmembrane</keyword>
<evidence type="ECO:0000256" key="5">
    <source>
        <dbReference type="ARBA" id="ARBA00023242"/>
    </source>
</evidence>
<protein>
    <recommendedName>
        <fullName evidence="8">AP2/ERF domain-containing protein</fullName>
    </recommendedName>
</protein>
<evidence type="ECO:0000259" key="8">
    <source>
        <dbReference type="PROSITE" id="PS51032"/>
    </source>
</evidence>
<dbReference type="InterPro" id="IPR036955">
    <property type="entry name" value="AP2/ERF_dom_sf"/>
</dbReference>
<keyword evidence="4" id="KW-0804">Transcription</keyword>
<dbReference type="GO" id="GO:0005634">
    <property type="term" value="C:nucleus"/>
    <property type="evidence" value="ECO:0007669"/>
    <property type="project" value="UniProtKB-SubCell"/>
</dbReference>
<dbReference type="Gene3D" id="3.30.730.10">
    <property type="entry name" value="AP2/ERF domain"/>
    <property type="match status" value="2"/>
</dbReference>
<organism evidence="9 10">
    <name type="scientific">Prototheca wickerhamii</name>
    <dbReference type="NCBI Taxonomy" id="3111"/>
    <lineage>
        <taxon>Eukaryota</taxon>
        <taxon>Viridiplantae</taxon>
        <taxon>Chlorophyta</taxon>
        <taxon>core chlorophytes</taxon>
        <taxon>Trebouxiophyceae</taxon>
        <taxon>Chlorellales</taxon>
        <taxon>Chlorellaceae</taxon>
        <taxon>Prototheca</taxon>
    </lineage>
</organism>
<evidence type="ECO:0000256" key="6">
    <source>
        <dbReference type="SAM" id="MobiDB-lite"/>
    </source>
</evidence>
<dbReference type="InterPro" id="IPR016177">
    <property type="entry name" value="DNA-bd_dom_sf"/>
</dbReference>
<dbReference type="SUPFAM" id="SSF54171">
    <property type="entry name" value="DNA-binding domain"/>
    <property type="match status" value="2"/>
</dbReference>
<feature type="region of interest" description="Disordered" evidence="6">
    <location>
        <begin position="1"/>
        <end position="86"/>
    </location>
</feature>
<feature type="domain" description="AP2/ERF" evidence="8">
    <location>
        <begin position="83"/>
        <end position="139"/>
    </location>
</feature>
<evidence type="ECO:0000313" key="10">
    <source>
        <dbReference type="Proteomes" id="UP001255856"/>
    </source>
</evidence>
<gene>
    <name evidence="9" type="ORF">QBZ16_000566</name>
</gene>
<evidence type="ECO:0000256" key="7">
    <source>
        <dbReference type="SAM" id="Phobius"/>
    </source>
</evidence>
<dbReference type="InterPro" id="IPR001471">
    <property type="entry name" value="AP2/ERF_dom"/>
</dbReference>
<dbReference type="AlphaFoldDB" id="A0AAD9IQ12"/>
<dbReference type="InterPro" id="IPR019387">
    <property type="entry name" value="SAYSvFN_dom"/>
</dbReference>
<evidence type="ECO:0000256" key="3">
    <source>
        <dbReference type="ARBA" id="ARBA00023125"/>
    </source>
</evidence>
<feature type="compositionally biased region" description="Low complexity" evidence="6">
    <location>
        <begin position="1"/>
        <end position="11"/>
    </location>
</feature>
<dbReference type="PANTHER" id="PTHR32467">
    <property type="entry name" value="AP2-LIKE ETHYLENE-RESPONSIVE TRANSCRIPTION FACTOR"/>
    <property type="match status" value="1"/>
</dbReference>
<proteinExistence type="predicted"/>
<evidence type="ECO:0000256" key="1">
    <source>
        <dbReference type="ARBA" id="ARBA00004123"/>
    </source>
</evidence>
<reference evidence="9" key="1">
    <citation type="submission" date="2021-01" db="EMBL/GenBank/DDBJ databases">
        <authorList>
            <person name="Eckstrom K.M.E."/>
        </authorList>
    </citation>
    <scope>NUCLEOTIDE SEQUENCE</scope>
    <source>
        <strain evidence="9">UVCC 0001</strain>
    </source>
</reference>
<keyword evidence="7" id="KW-1133">Transmembrane helix</keyword>
<feature type="transmembrane region" description="Helical" evidence="7">
    <location>
        <begin position="308"/>
        <end position="330"/>
    </location>
</feature>
<dbReference type="GO" id="GO:0003700">
    <property type="term" value="F:DNA-binding transcription factor activity"/>
    <property type="evidence" value="ECO:0007669"/>
    <property type="project" value="InterPro"/>
</dbReference>
<feature type="transmembrane region" description="Helical" evidence="7">
    <location>
        <begin position="336"/>
        <end position="354"/>
    </location>
</feature>
<dbReference type="CDD" id="cd00018">
    <property type="entry name" value="AP2"/>
    <property type="match status" value="1"/>
</dbReference>
<sequence length="391" mass="42705">MPRGEPSSESEPSPKRWGSGTFIPAFYEEAEQLRAEGARGGAEAPREAGWVHAAPPAPARSKAAWPQDAPEAASPPPGGRTSNYRGVSRHRLTKRWEASLWLNGRQLYLGGFNSQEDAAAAYDLAALACKGPGAVTNHPPDKYAAQLKEDEVVAHVRRRSNAFSRGKSKYRGVSGHNGRWEARIGSFGGRKNVSFGIFETEDEAARQYDRALILEKGRSAKTNFPLQEYEREVAEHEARAALRSATGKAKERLYDAVARAAAVPRDRLKVVHDGQSIQNELHVATLKEAGDAGLVAGAQRRRLPTLPLLLVLCFPHFWLGVAAWCVGAHLSARAELGPLYILGTIFILIAINLGQRAAGQASAYSIFNNFRRLPGQLTAEDLDHQLRHGQM</sequence>
<keyword evidence="10" id="KW-1185">Reference proteome</keyword>
<dbReference type="EMBL" id="JASFZW010000001">
    <property type="protein sequence ID" value="KAK2080712.1"/>
    <property type="molecule type" value="Genomic_DNA"/>
</dbReference>
<dbReference type="Proteomes" id="UP001255856">
    <property type="component" value="Unassembled WGS sequence"/>
</dbReference>
<evidence type="ECO:0000313" key="9">
    <source>
        <dbReference type="EMBL" id="KAK2080712.1"/>
    </source>
</evidence>
<dbReference type="PROSITE" id="PS51032">
    <property type="entry name" value="AP2_ERF"/>
    <property type="match status" value="2"/>
</dbReference>
<name>A0AAD9IQ12_PROWI</name>
<comment type="subcellular location">
    <subcellularLocation>
        <location evidence="1">Nucleus</location>
    </subcellularLocation>
</comment>
<dbReference type="PANTHER" id="PTHR32467:SF90">
    <property type="entry name" value="AP2-LIKE ETHYLENE-RESPONSIVE TRANSCRIPTION FACTOR AIL1"/>
    <property type="match status" value="1"/>
</dbReference>
<dbReference type="Pfam" id="PF10260">
    <property type="entry name" value="SAYSvFN"/>
    <property type="match status" value="1"/>
</dbReference>
<dbReference type="GO" id="GO:0003677">
    <property type="term" value="F:DNA binding"/>
    <property type="evidence" value="ECO:0007669"/>
    <property type="project" value="UniProtKB-KW"/>
</dbReference>
<keyword evidence="7" id="KW-0472">Membrane</keyword>
<evidence type="ECO:0000256" key="4">
    <source>
        <dbReference type="ARBA" id="ARBA00023163"/>
    </source>
</evidence>
<feature type="domain" description="AP2/ERF" evidence="8">
    <location>
        <begin position="163"/>
        <end position="225"/>
    </location>
</feature>
<keyword evidence="5" id="KW-0539">Nucleus</keyword>
<dbReference type="SMART" id="SM00380">
    <property type="entry name" value="AP2"/>
    <property type="match status" value="2"/>
</dbReference>
<evidence type="ECO:0000256" key="2">
    <source>
        <dbReference type="ARBA" id="ARBA00023015"/>
    </source>
</evidence>
<comment type="caution">
    <text evidence="9">The sequence shown here is derived from an EMBL/GenBank/DDBJ whole genome shotgun (WGS) entry which is preliminary data.</text>
</comment>
<accession>A0AAD9IQ12</accession>
<keyword evidence="3" id="KW-0238">DNA-binding</keyword>